<dbReference type="AlphaFoldDB" id="A0A174RJY1"/>
<reference evidence="1 3" key="1">
    <citation type="submission" date="2015-09" db="EMBL/GenBank/DDBJ databases">
        <authorList>
            <consortium name="Pathogen Informatics"/>
        </authorList>
    </citation>
    <scope>NUCLEOTIDE SEQUENCE [LARGE SCALE GENOMIC DNA]</scope>
    <source>
        <strain evidence="1 3">2789STDY5834846</strain>
    </source>
</reference>
<evidence type="ECO:0000313" key="1">
    <source>
        <dbReference type="EMBL" id="CUP82779.1"/>
    </source>
</evidence>
<reference evidence="2" key="2">
    <citation type="submission" date="2019-11" db="EMBL/GenBank/DDBJ databases">
        <authorList>
            <person name="Feng L."/>
        </authorList>
    </citation>
    <scope>NUCLEOTIDE SEQUENCE</scope>
    <source>
        <strain evidence="2">BfaecisLFYP10</strain>
    </source>
</reference>
<accession>A0A174RJY1</accession>
<dbReference type="Proteomes" id="UP000095606">
    <property type="component" value="Unassembled WGS sequence"/>
</dbReference>
<accession>A0A6N2V463</accession>
<evidence type="ECO:0000313" key="3">
    <source>
        <dbReference type="Proteomes" id="UP000095606"/>
    </source>
</evidence>
<dbReference type="EMBL" id="CZAE01000018">
    <property type="protein sequence ID" value="CUP82779.1"/>
    <property type="molecule type" value="Genomic_DNA"/>
</dbReference>
<protein>
    <submittedName>
        <fullName evidence="1">Uncharacterized protein</fullName>
    </submittedName>
</protein>
<sequence>MKSLRLKTTLNIDIKSRNNTKSLISDTAY</sequence>
<dbReference type="EMBL" id="CACRSZ010000047">
    <property type="protein sequence ID" value="VYT23161.1"/>
    <property type="molecule type" value="Genomic_DNA"/>
</dbReference>
<gene>
    <name evidence="2" type="ORF">BFLFYP10_01903</name>
    <name evidence="1" type="ORF">ERS852461_03485</name>
</gene>
<name>A0A174RJY1_9BACE</name>
<organism evidence="1 3">
    <name type="scientific">Bacteroides faecis</name>
    <dbReference type="NCBI Taxonomy" id="674529"/>
    <lineage>
        <taxon>Bacteria</taxon>
        <taxon>Pseudomonadati</taxon>
        <taxon>Bacteroidota</taxon>
        <taxon>Bacteroidia</taxon>
        <taxon>Bacteroidales</taxon>
        <taxon>Bacteroidaceae</taxon>
        <taxon>Bacteroides</taxon>
    </lineage>
</organism>
<proteinExistence type="predicted"/>
<evidence type="ECO:0000313" key="2">
    <source>
        <dbReference type="EMBL" id="VYT23161.1"/>
    </source>
</evidence>